<reference evidence="3" key="1">
    <citation type="journal article" date="2010" name="Genome Res.">
        <title>Population genomic sequencing of Coccidioides fungi reveals recent hybridization and transposon control.</title>
        <authorList>
            <person name="Neafsey D.E."/>
            <person name="Barker B.M."/>
            <person name="Sharpton T.J."/>
            <person name="Stajich J.E."/>
            <person name="Park D.J."/>
            <person name="Whiston E."/>
            <person name="Hung C.-Y."/>
            <person name="McMahan C."/>
            <person name="White J."/>
            <person name="Sykes S."/>
            <person name="Heiman D."/>
            <person name="Young S."/>
            <person name="Zeng Q."/>
            <person name="Abouelleil A."/>
            <person name="Aftuck L."/>
            <person name="Bessette D."/>
            <person name="Brown A."/>
            <person name="FitzGerald M."/>
            <person name="Lui A."/>
            <person name="Macdonald J.P."/>
            <person name="Priest M."/>
            <person name="Orbach M.J."/>
            <person name="Galgiani J.N."/>
            <person name="Kirkland T.N."/>
            <person name="Cole G.T."/>
            <person name="Birren B.W."/>
            <person name="Henn M.R."/>
            <person name="Taylor J.W."/>
            <person name="Rounsley S.D."/>
        </authorList>
    </citation>
    <scope>NUCLEOTIDE SEQUENCE [LARGE SCALE GENOMIC DNA]</scope>
    <source>
        <strain evidence="3">RMSCC 757 / Silveira</strain>
    </source>
</reference>
<name>E9D369_COCPS</name>
<dbReference type="Proteomes" id="UP000002497">
    <property type="component" value="Unassembled WGS sequence"/>
</dbReference>
<accession>E9D369</accession>
<evidence type="ECO:0000256" key="1">
    <source>
        <dbReference type="SAM" id="MobiDB-lite"/>
    </source>
</evidence>
<dbReference type="AlphaFoldDB" id="E9D369"/>
<proteinExistence type="predicted"/>
<reference evidence="3" key="2">
    <citation type="submission" date="2010-03" db="EMBL/GenBank/DDBJ databases">
        <title>The genome sequence of Coccidioides posadasii strain Silveira.</title>
        <authorList>
            <consortium name="The Broad Institute Genome Sequencing Center for Infectious Disease"/>
            <person name="Neafsey D."/>
            <person name="Orbach M."/>
            <person name="Henn M.R."/>
            <person name="Cole G.T."/>
            <person name="Galgiani J."/>
            <person name="Gardner M.J."/>
            <person name="Kirkland T.N."/>
            <person name="Taylor J.W."/>
            <person name="Young S.K."/>
            <person name="Zeng Q."/>
            <person name="Koehrsen M."/>
            <person name="Alvarado L."/>
            <person name="Berlin A."/>
            <person name="Borenstein D."/>
            <person name="Chapman S.B."/>
            <person name="Chen Z."/>
            <person name="Engels R."/>
            <person name="Freedman E."/>
            <person name="Gellesch M."/>
            <person name="Goldberg J."/>
            <person name="Griggs A."/>
            <person name="Gujja S."/>
            <person name="Heilman E."/>
            <person name="Heiman D."/>
            <person name="Howarth C."/>
            <person name="Jen D."/>
            <person name="Larson L."/>
            <person name="Mehta T."/>
            <person name="Neiman D."/>
            <person name="Park D."/>
            <person name="Pearson M."/>
            <person name="Richards J."/>
            <person name="Roberts A."/>
            <person name="Saif S."/>
            <person name="Shea T."/>
            <person name="Shenoy N."/>
            <person name="Sisk P."/>
            <person name="Stolte C."/>
            <person name="Sykes S."/>
            <person name="Walk T."/>
            <person name="White J."/>
            <person name="Yandava C."/>
            <person name="Haas B."/>
            <person name="Nusbaum C."/>
            <person name="Birren B."/>
        </authorList>
    </citation>
    <scope>NUCLEOTIDE SEQUENCE [LARGE SCALE GENOMIC DNA]</scope>
    <source>
        <strain evidence="3">RMSCC 757 / Silveira</strain>
    </source>
</reference>
<protein>
    <submittedName>
        <fullName evidence="2">Predicted protein</fullName>
    </submittedName>
</protein>
<organism evidence="3">
    <name type="scientific">Coccidioides posadasii (strain RMSCC 757 / Silveira)</name>
    <name type="common">Valley fever fungus</name>
    <dbReference type="NCBI Taxonomy" id="443226"/>
    <lineage>
        <taxon>Eukaryota</taxon>
        <taxon>Fungi</taxon>
        <taxon>Dikarya</taxon>
        <taxon>Ascomycota</taxon>
        <taxon>Pezizomycotina</taxon>
        <taxon>Eurotiomycetes</taxon>
        <taxon>Eurotiomycetidae</taxon>
        <taxon>Onygenales</taxon>
        <taxon>Onygenaceae</taxon>
        <taxon>Coccidioides</taxon>
    </lineage>
</organism>
<evidence type="ECO:0000313" key="2">
    <source>
        <dbReference type="EMBL" id="EFW19064.1"/>
    </source>
</evidence>
<feature type="region of interest" description="Disordered" evidence="1">
    <location>
        <begin position="15"/>
        <end position="43"/>
    </location>
</feature>
<gene>
    <name evidence="2" type="ORF">CPSG_04610</name>
</gene>
<sequence length="165" mass="19011">MVGVKADVKSLQQLTSSGRAAQKKREHNQAQKGFQANNPKRPVGLDNARVYQNVPIVHACSMTSDKRGILESTPVKFFLRESSRKFFPQWIIFLREHLINTLVRQPVWRLNHLNWPRTRIDDRVSLRALMPSAAKCACRSAARNEHITQRIARKQQDAHERGCFT</sequence>
<dbReference type="VEuPathDB" id="FungiDB:CPSG_04610"/>
<evidence type="ECO:0000313" key="3">
    <source>
        <dbReference type="Proteomes" id="UP000002497"/>
    </source>
</evidence>
<dbReference type="EMBL" id="GL636491">
    <property type="protein sequence ID" value="EFW19064.1"/>
    <property type="molecule type" value="Genomic_DNA"/>
</dbReference>
<keyword evidence="3" id="KW-1185">Reference proteome</keyword>
<dbReference type="HOGENOM" id="CLU_1610608_0_0_1"/>